<keyword evidence="2" id="KW-1185">Reference proteome</keyword>
<sequence>MFIVELDSVLMLLDDSTDDELFTGRAPPRWLLAVVDFIDDELTTSLLLDSTDDASLEAFIDEVLLDDLIIEFFLLGTSLELFAELLIELDLTLELEIFFDEALLDDLIIELFLLDASLELFTELLIELDFLLELFKLELFTGRLPPR</sequence>
<dbReference type="EMBL" id="BJUI01000038">
    <property type="protein sequence ID" value="GEK42674.1"/>
    <property type="molecule type" value="Genomic_DNA"/>
</dbReference>
<reference evidence="1 2" key="1">
    <citation type="submission" date="2019-07" db="EMBL/GenBank/DDBJ databases">
        <title>Whole genome shotgun sequence of Lactobacillus aviarius subsp. aviarius NBRC 102162.</title>
        <authorList>
            <person name="Hosoyama A."/>
            <person name="Uohara A."/>
            <person name="Ohji S."/>
            <person name="Ichikawa N."/>
        </authorList>
    </citation>
    <scope>NUCLEOTIDE SEQUENCE [LARGE SCALE GENOMIC DNA]</scope>
    <source>
        <strain evidence="1 2">NBRC 102162</strain>
    </source>
</reference>
<accession>A0A510WTW0</accession>
<protein>
    <submittedName>
        <fullName evidence="1">Uncharacterized protein</fullName>
    </submittedName>
</protein>
<gene>
    <name evidence="1" type="ORF">LAV01_15060</name>
</gene>
<dbReference type="AlphaFoldDB" id="A0A510WTW0"/>
<evidence type="ECO:0000313" key="1">
    <source>
        <dbReference type="EMBL" id="GEK42674.1"/>
    </source>
</evidence>
<name>A0A510WTW0_9LACO</name>
<organism evidence="1 2">
    <name type="scientific">Ligilactobacillus aviarius</name>
    <dbReference type="NCBI Taxonomy" id="1606"/>
    <lineage>
        <taxon>Bacteria</taxon>
        <taxon>Bacillati</taxon>
        <taxon>Bacillota</taxon>
        <taxon>Bacilli</taxon>
        <taxon>Lactobacillales</taxon>
        <taxon>Lactobacillaceae</taxon>
        <taxon>Ligilactobacillus</taxon>
    </lineage>
</organism>
<proteinExistence type="predicted"/>
<comment type="caution">
    <text evidence="1">The sequence shown here is derived from an EMBL/GenBank/DDBJ whole genome shotgun (WGS) entry which is preliminary data.</text>
</comment>
<dbReference type="Proteomes" id="UP000321722">
    <property type="component" value="Unassembled WGS sequence"/>
</dbReference>
<evidence type="ECO:0000313" key="2">
    <source>
        <dbReference type="Proteomes" id="UP000321722"/>
    </source>
</evidence>